<dbReference type="EMBL" id="UINC01093806">
    <property type="protein sequence ID" value="SVC48517.1"/>
    <property type="molecule type" value="Genomic_DNA"/>
</dbReference>
<accession>A0A382ML77</accession>
<dbReference type="Gene3D" id="3.30.1380.10">
    <property type="match status" value="1"/>
</dbReference>
<dbReference type="AlphaFoldDB" id="A0A382ML77"/>
<proteinExistence type="predicted"/>
<dbReference type="Pfam" id="PF08291">
    <property type="entry name" value="Peptidase_M15_3"/>
    <property type="match status" value="1"/>
</dbReference>
<name>A0A382ML77_9ZZZZ</name>
<dbReference type="InterPro" id="IPR013230">
    <property type="entry name" value="Peptidase_M15A_C"/>
</dbReference>
<dbReference type="InterPro" id="IPR009045">
    <property type="entry name" value="Zn_M74/Hedgehog-like"/>
</dbReference>
<gene>
    <name evidence="2" type="ORF">METZ01_LOCUS301371</name>
</gene>
<feature type="domain" description="Peptidase M15A C-terminal" evidence="1">
    <location>
        <begin position="10"/>
        <end position="128"/>
    </location>
</feature>
<organism evidence="2">
    <name type="scientific">marine metagenome</name>
    <dbReference type="NCBI Taxonomy" id="408172"/>
    <lineage>
        <taxon>unclassified sequences</taxon>
        <taxon>metagenomes</taxon>
        <taxon>ecological metagenomes</taxon>
    </lineage>
</organism>
<evidence type="ECO:0000313" key="2">
    <source>
        <dbReference type="EMBL" id="SVC48517.1"/>
    </source>
</evidence>
<evidence type="ECO:0000259" key="1">
    <source>
        <dbReference type="Pfam" id="PF08291"/>
    </source>
</evidence>
<protein>
    <recommendedName>
        <fullName evidence="1">Peptidase M15A C-terminal domain-containing protein</fullName>
    </recommendedName>
</protein>
<reference evidence="2" key="1">
    <citation type="submission" date="2018-05" db="EMBL/GenBank/DDBJ databases">
        <authorList>
            <person name="Lanie J.A."/>
            <person name="Ng W.-L."/>
            <person name="Kazmierczak K.M."/>
            <person name="Andrzejewski T.M."/>
            <person name="Davidsen T.M."/>
            <person name="Wayne K.J."/>
            <person name="Tettelin H."/>
            <person name="Glass J.I."/>
            <person name="Rusch D."/>
            <person name="Podicherti R."/>
            <person name="Tsui H.-C.T."/>
            <person name="Winkler M.E."/>
        </authorList>
    </citation>
    <scope>NUCLEOTIDE SEQUENCE</scope>
</reference>
<sequence length="158" mass="17485">MADILRLSKNFALSEMVKSATAERLNVDNSPGSHHLVNLTHLCINILQPVREQFGVITINSGYRSPALNAKVGGSKTSQHCNGQAADFESFSTPNPDLAKWITKNLDFDQIILEFYDGKDPNSGWVHCSYNLMGNRRKILTALKTKSGVVYKNGFVSK</sequence>
<dbReference type="SUPFAM" id="SSF55166">
    <property type="entry name" value="Hedgehog/DD-peptidase"/>
    <property type="match status" value="1"/>
</dbReference>